<evidence type="ECO:0000313" key="2">
    <source>
        <dbReference type="EMBL" id="NYJ08061.1"/>
    </source>
</evidence>
<name>A0A853CLM0_9ACTN</name>
<dbReference type="RefSeq" id="WP_246323851.1">
    <property type="nucleotide sequence ID" value="NZ_JACBZT010000001.1"/>
</dbReference>
<protein>
    <submittedName>
        <fullName evidence="2">Uncharacterized protein</fullName>
    </submittedName>
</protein>
<accession>A0A853CLM0</accession>
<dbReference type="AlphaFoldDB" id="A0A853CLM0"/>
<organism evidence="2 3">
    <name type="scientific">Petropleomorpha daqingensis</name>
    <dbReference type="NCBI Taxonomy" id="2026353"/>
    <lineage>
        <taxon>Bacteria</taxon>
        <taxon>Bacillati</taxon>
        <taxon>Actinomycetota</taxon>
        <taxon>Actinomycetes</taxon>
        <taxon>Geodermatophilales</taxon>
        <taxon>Geodermatophilaceae</taxon>
        <taxon>Petropleomorpha</taxon>
    </lineage>
</organism>
<feature type="region of interest" description="Disordered" evidence="1">
    <location>
        <begin position="52"/>
        <end position="91"/>
    </location>
</feature>
<comment type="caution">
    <text evidence="2">The sequence shown here is derived from an EMBL/GenBank/DDBJ whole genome shotgun (WGS) entry which is preliminary data.</text>
</comment>
<dbReference type="EMBL" id="JACBZT010000001">
    <property type="protein sequence ID" value="NYJ08061.1"/>
    <property type="molecule type" value="Genomic_DNA"/>
</dbReference>
<keyword evidence="3" id="KW-1185">Reference proteome</keyword>
<dbReference type="Proteomes" id="UP000541969">
    <property type="component" value="Unassembled WGS sequence"/>
</dbReference>
<proteinExistence type="predicted"/>
<gene>
    <name evidence="2" type="ORF">GGQ55_004339</name>
</gene>
<evidence type="ECO:0000256" key="1">
    <source>
        <dbReference type="SAM" id="MobiDB-lite"/>
    </source>
</evidence>
<reference evidence="2 3" key="1">
    <citation type="submission" date="2020-07" db="EMBL/GenBank/DDBJ databases">
        <title>Sequencing the genomes of 1000 actinobacteria strains.</title>
        <authorList>
            <person name="Klenk H.-P."/>
        </authorList>
    </citation>
    <scope>NUCLEOTIDE SEQUENCE [LARGE SCALE GENOMIC DNA]</scope>
    <source>
        <strain evidence="2 3">DSM 104001</strain>
    </source>
</reference>
<evidence type="ECO:0000313" key="3">
    <source>
        <dbReference type="Proteomes" id="UP000541969"/>
    </source>
</evidence>
<sequence>MPTLVSEGLEDDVVARAFDELLASCDAVACAVPPDVQADLAPRAAAAGRHLRACDGRRMQSRSTPRHPEVSGHASPVLERGSSTAHEHQRQ</sequence>